<evidence type="ECO:0000256" key="11">
    <source>
        <dbReference type="SAM" id="SignalP"/>
    </source>
</evidence>
<keyword evidence="6" id="KW-0472">Membrane</keyword>
<dbReference type="VEuPathDB" id="TriTrypDB:Tb427_000117300"/>
<feature type="compositionally biased region" description="Basic and acidic residues" evidence="10">
    <location>
        <begin position="410"/>
        <end position="438"/>
    </location>
</feature>
<dbReference type="InterPro" id="IPR027446">
    <property type="entry name" value="VSG_C_dom_sf"/>
</dbReference>
<evidence type="ECO:0000256" key="5">
    <source>
        <dbReference type="ARBA" id="ARBA00022729"/>
    </source>
</evidence>
<dbReference type="GO" id="GO:0098552">
    <property type="term" value="C:side of membrane"/>
    <property type="evidence" value="ECO:0007669"/>
    <property type="project" value="UniProtKB-KW"/>
</dbReference>
<feature type="region of interest" description="Disordered" evidence="10">
    <location>
        <begin position="151"/>
        <end position="175"/>
    </location>
</feature>
<dbReference type="AlphaFoldDB" id="A0A1V0FY78"/>
<sequence>MQPRTVHTLTAFVAVITQLLTRNTEAAKGDDSDNQPEFAILCHLIRATQTGFKEQPIKLTDTANSAFNSIQQIHILAGNNDTQIEDAIAQAVAEQDKRPKLIPHTASGDKAKGKINETYAFAKKIKEKVEEESQKAKDAIQKANKLLAEALTGDENKQKDDGDQGSYFAESTDDKMFGSGASKNKNCGGNGDGSNDGANTGVTLINDLICLCISGPNGGHKKLCARTQTAADDNSVNYNTPSSTFKRHYASIIKKCPPVPPLVTPQTLAAALMNFNNLIGAQSGRADSPGPNSPYILGLSNTAATGCTGADNQVCVNYKVQLSGEQPKGIPWQTKIQQAIEKAAEATPGVSTRPDETALIQLNATIWNQYKNAFVAQTALVDPGNPSPKLLDPKKAEECKIHKPKKECEENNCKWDGKTETDGECKPKAGSEGTEKEGQLQLGVQRTMIKPLVKK</sequence>
<accession>A0A1V0FY78</accession>
<protein>
    <submittedName>
        <fullName evidence="14">Variant surface glycoprotein</fullName>
    </submittedName>
</protein>
<dbReference type="GO" id="GO:0005886">
    <property type="term" value="C:plasma membrane"/>
    <property type="evidence" value="ECO:0007669"/>
    <property type="project" value="UniProtKB-SubCell"/>
</dbReference>
<proteinExistence type="predicted"/>
<evidence type="ECO:0000256" key="2">
    <source>
        <dbReference type="ARBA" id="ARBA00004609"/>
    </source>
</evidence>
<feature type="signal peptide" evidence="11">
    <location>
        <begin position="1"/>
        <end position="26"/>
    </location>
</feature>
<comment type="subcellular location">
    <subcellularLocation>
        <location evidence="2">Cell membrane</location>
        <topology evidence="2">Lipid-anchor</topology>
        <topology evidence="2">GPI-anchor</topology>
    </subcellularLocation>
</comment>
<dbReference type="Pfam" id="PF10659">
    <property type="entry name" value="Trypan_glycop_C"/>
    <property type="match status" value="1"/>
</dbReference>
<evidence type="ECO:0000256" key="4">
    <source>
        <dbReference type="ARBA" id="ARBA00022622"/>
    </source>
</evidence>
<dbReference type="SUPFAM" id="SSF118251">
    <property type="entry name" value="Variant surface glycoprotein MITAT 1.2, VSG 221, C-terminal domain"/>
    <property type="match status" value="1"/>
</dbReference>
<evidence type="ECO:0000259" key="13">
    <source>
        <dbReference type="Pfam" id="PF13206"/>
    </source>
</evidence>
<evidence type="ECO:0000256" key="3">
    <source>
        <dbReference type="ARBA" id="ARBA00022475"/>
    </source>
</evidence>
<keyword evidence="5 11" id="KW-0732">Signal</keyword>
<dbReference type="Pfam" id="PF13206">
    <property type="entry name" value="VSG_B"/>
    <property type="match status" value="1"/>
</dbReference>
<evidence type="ECO:0000259" key="12">
    <source>
        <dbReference type="Pfam" id="PF10659"/>
    </source>
</evidence>
<feature type="domain" description="Trypanosome variant surface glycoprotein B-type N-terminal" evidence="13">
    <location>
        <begin position="96"/>
        <end position="345"/>
    </location>
</feature>
<dbReference type="InterPro" id="IPR025932">
    <property type="entry name" value="Trypano_VSG_B_N_dom"/>
</dbReference>
<evidence type="ECO:0000256" key="6">
    <source>
        <dbReference type="ARBA" id="ARBA00023136"/>
    </source>
</evidence>
<evidence type="ECO:0000256" key="9">
    <source>
        <dbReference type="SAM" id="Coils"/>
    </source>
</evidence>
<feature type="chain" id="PRO_5012211535" evidence="11">
    <location>
        <begin position="27"/>
        <end position="455"/>
    </location>
</feature>
<keyword evidence="7" id="KW-0325">Glycoprotein</keyword>
<keyword evidence="3" id="KW-1003">Cell membrane</keyword>
<evidence type="ECO:0000256" key="10">
    <source>
        <dbReference type="SAM" id="MobiDB-lite"/>
    </source>
</evidence>
<reference evidence="14" key="1">
    <citation type="submission" date="2016-12" db="EMBL/GenBank/DDBJ databases">
        <title>Extending the VSGnome of Trypanosoma brucei strain TREU927.</title>
        <authorList>
            <person name="Cross G.A."/>
        </authorList>
    </citation>
    <scope>NUCLEOTIDE SEQUENCE</scope>
    <source>
        <strain evidence="14">Tb927.99.589</strain>
    </source>
</reference>
<dbReference type="InterPro" id="IPR019609">
    <property type="entry name" value="Variant_surf_glycoprt_trypan_C"/>
</dbReference>
<keyword evidence="8" id="KW-0449">Lipoprotein</keyword>
<organism evidence="14">
    <name type="scientific">Trypanosoma brucei</name>
    <dbReference type="NCBI Taxonomy" id="5691"/>
    <lineage>
        <taxon>Eukaryota</taxon>
        <taxon>Discoba</taxon>
        <taxon>Euglenozoa</taxon>
        <taxon>Kinetoplastea</taxon>
        <taxon>Metakinetoplastina</taxon>
        <taxon>Trypanosomatida</taxon>
        <taxon>Trypanosomatidae</taxon>
        <taxon>Trypanosoma</taxon>
    </lineage>
</organism>
<evidence type="ECO:0000313" key="14">
    <source>
        <dbReference type="EMBL" id="ARB50683.1"/>
    </source>
</evidence>
<evidence type="ECO:0000256" key="8">
    <source>
        <dbReference type="ARBA" id="ARBA00023288"/>
    </source>
</evidence>
<evidence type="ECO:0000256" key="7">
    <source>
        <dbReference type="ARBA" id="ARBA00023180"/>
    </source>
</evidence>
<comment type="function">
    <text evidence="1">VSG forms a coat on the surface of the parasite. The trypanosome evades the immune response of the host by expressing a series of antigenically distinct VSGs from an estimated 1000 VSG genes.</text>
</comment>
<feature type="domain" description="Trypanosome variant surface glycoprotein C-terminal" evidence="12">
    <location>
        <begin position="399"/>
        <end position="438"/>
    </location>
</feature>
<keyword evidence="4" id="KW-0336">GPI-anchor</keyword>
<evidence type="ECO:0000256" key="1">
    <source>
        <dbReference type="ARBA" id="ARBA00002523"/>
    </source>
</evidence>
<name>A0A1V0FY78_9TRYP</name>
<keyword evidence="9" id="KW-0175">Coiled coil</keyword>
<feature type="region of interest" description="Disordered" evidence="10">
    <location>
        <begin position="410"/>
        <end position="455"/>
    </location>
</feature>
<feature type="coiled-coil region" evidence="9">
    <location>
        <begin position="119"/>
        <end position="149"/>
    </location>
</feature>
<dbReference type="EMBL" id="KY404432">
    <property type="protein sequence ID" value="ARB50683.1"/>
    <property type="molecule type" value="Genomic_DNA"/>
</dbReference>